<dbReference type="Proteomes" id="UP000006798">
    <property type="component" value="Plasmid pBB2"/>
</dbReference>
<dbReference type="HOGENOM" id="CLU_2681511_0_0_4"/>
<keyword evidence="1" id="KW-0614">Plasmid</keyword>
<dbReference type="KEGG" id="cnc:CNE_BB2p01270"/>
<proteinExistence type="predicted"/>
<protein>
    <submittedName>
        <fullName evidence="1">Uncharacterized protein</fullName>
    </submittedName>
</protein>
<accession>F8GYJ7</accession>
<dbReference type="InterPro" id="IPR042100">
    <property type="entry name" value="Bug_dom1"/>
</dbReference>
<dbReference type="GeneID" id="34307419"/>
<dbReference type="EMBL" id="CP002880">
    <property type="protein sequence ID" value="AEI82938.1"/>
    <property type="molecule type" value="Genomic_DNA"/>
</dbReference>
<reference evidence="1 2" key="1">
    <citation type="journal article" date="2011" name="J. Bacteriol.">
        <title>Complete genome sequence of the type strain Cupriavidus necator N-1.</title>
        <authorList>
            <person name="Poehlein A."/>
            <person name="Kusian B."/>
            <person name="Friedrich B."/>
            <person name="Daniel R."/>
            <person name="Bowien B."/>
        </authorList>
    </citation>
    <scope>NUCLEOTIDE SEQUENCE [LARGE SCALE GENOMIC DNA]</scope>
    <source>
        <strain evidence="2">ATCC 43291 / DSM 13513 / CCUG 52238 / LMG 8453 / N-1</strain>
        <plasmid evidence="1 2">pBB2</plasmid>
    </source>
</reference>
<geneLocation type="plasmid" evidence="1 2">
    <name>pBB2</name>
</geneLocation>
<gene>
    <name evidence="1" type="ordered locus">CNE_BB2p01270</name>
</gene>
<dbReference type="AlphaFoldDB" id="F8GYJ7"/>
<dbReference type="RefSeq" id="WP_013954221.1">
    <property type="nucleotide sequence ID" value="NC_015724.1"/>
</dbReference>
<evidence type="ECO:0000313" key="1">
    <source>
        <dbReference type="EMBL" id="AEI82938.1"/>
    </source>
</evidence>
<evidence type="ECO:0000313" key="2">
    <source>
        <dbReference type="Proteomes" id="UP000006798"/>
    </source>
</evidence>
<dbReference type="Gene3D" id="3.40.190.150">
    <property type="entry name" value="Bordetella uptake gene, domain 1"/>
    <property type="match status" value="1"/>
</dbReference>
<sequence length="74" mass="8035">MRRRDFTLAAAASLLAPAAPEAIDKTLRTPAVAESLLKSGFEPMRLSPAEAQKALVEDTAQWTKVIRDNNIRGS</sequence>
<name>F8GYJ7_CUPNN</name>
<organism evidence="1 2">
    <name type="scientific">Cupriavidus necator (strain ATCC 43291 / DSM 13513 / CCUG 52238 / LMG 8453 / N-1)</name>
    <name type="common">Ralstonia eutropha</name>
    <dbReference type="NCBI Taxonomy" id="1042878"/>
    <lineage>
        <taxon>Bacteria</taxon>
        <taxon>Pseudomonadati</taxon>
        <taxon>Pseudomonadota</taxon>
        <taxon>Betaproteobacteria</taxon>
        <taxon>Burkholderiales</taxon>
        <taxon>Burkholderiaceae</taxon>
        <taxon>Cupriavidus</taxon>
    </lineage>
</organism>